<proteinExistence type="inferred from homology"/>
<dbReference type="Gene3D" id="3.90.226.10">
    <property type="entry name" value="2-enoyl-CoA Hydratase, Chain A, domain 1"/>
    <property type="match status" value="1"/>
</dbReference>
<sequence length="268" mass="28536">MTDDRLSALPRSEDLLLDSAGSSLIVTLNRPSRANALTEPMMDDLRSLWRTVAAAGWVRSVIVTGAGNAFCAGADAAMLAQPRTRIGRDAAEELSFVPGPHLDVPVIVAVNGVCAGGGLHFVADADLCIAAGTARFVDPHVTVGQVSGMEPVELMLKARRDVIVRMALLGRSETLDAARAKEAGLVSEVVPADILLAHATALGERIAEGSPEAVRATRAVIRDFEADLMRRQMDAGWKAVQDHWPHPDAQEGPRAFLEKRAPRWAGGD</sequence>
<comment type="caution">
    <text evidence="5">The sequence shown here is derived from an EMBL/GenBank/DDBJ whole genome shotgun (WGS) entry which is preliminary data.</text>
</comment>
<dbReference type="CDD" id="cd06558">
    <property type="entry name" value="crotonase-like"/>
    <property type="match status" value="1"/>
</dbReference>
<gene>
    <name evidence="5" type="ORF">GCM10025760_20150</name>
</gene>
<evidence type="ECO:0000313" key="5">
    <source>
        <dbReference type="EMBL" id="GAA5092044.1"/>
    </source>
</evidence>
<evidence type="ECO:0000256" key="2">
    <source>
        <dbReference type="ARBA" id="ARBA00023239"/>
    </source>
</evidence>
<dbReference type="EMBL" id="BAABKZ010000002">
    <property type="protein sequence ID" value="GAA5092044.1"/>
    <property type="molecule type" value="Genomic_DNA"/>
</dbReference>
<dbReference type="Pfam" id="PF00378">
    <property type="entry name" value="ECH_1"/>
    <property type="match status" value="1"/>
</dbReference>
<protein>
    <submittedName>
        <fullName evidence="5">Enoyl-CoA hydratase/isomerase family protein</fullName>
    </submittedName>
</protein>
<comment type="similarity">
    <text evidence="1">Belongs to the enoyl-CoA hydratase/isomerase family.</text>
</comment>
<name>A0ABP9M7P1_9MICO</name>
<dbReference type="Gene3D" id="1.10.12.10">
    <property type="entry name" value="Lyase 2-enoyl-coa Hydratase, Chain A, domain 2"/>
    <property type="match status" value="1"/>
</dbReference>
<dbReference type="RefSeq" id="WP_194414810.1">
    <property type="nucleotide sequence ID" value="NZ_BAABKZ010000002.1"/>
</dbReference>
<dbReference type="Proteomes" id="UP001501407">
    <property type="component" value="Unassembled WGS sequence"/>
</dbReference>
<evidence type="ECO:0000256" key="3">
    <source>
        <dbReference type="ARBA" id="ARBA00023709"/>
    </source>
</evidence>
<dbReference type="PANTHER" id="PTHR11941">
    <property type="entry name" value="ENOYL-COA HYDRATASE-RELATED"/>
    <property type="match status" value="1"/>
</dbReference>
<dbReference type="InterPro" id="IPR014748">
    <property type="entry name" value="Enoyl-CoA_hydra_C"/>
</dbReference>
<evidence type="ECO:0000313" key="6">
    <source>
        <dbReference type="Proteomes" id="UP001501407"/>
    </source>
</evidence>
<dbReference type="InterPro" id="IPR029045">
    <property type="entry name" value="ClpP/crotonase-like_dom_sf"/>
</dbReference>
<organism evidence="5 6">
    <name type="scientific">Microbacterium yannicii</name>
    <dbReference type="NCBI Taxonomy" id="671622"/>
    <lineage>
        <taxon>Bacteria</taxon>
        <taxon>Bacillati</taxon>
        <taxon>Actinomycetota</taxon>
        <taxon>Actinomycetes</taxon>
        <taxon>Micrococcales</taxon>
        <taxon>Microbacteriaceae</taxon>
        <taxon>Microbacterium</taxon>
    </lineage>
</organism>
<comment type="catalytic activity">
    <reaction evidence="4">
        <text>a 4-saturated-(3S)-3-hydroxyacyl-CoA = a (3E)-enoyl-CoA + H2O</text>
        <dbReference type="Rhea" id="RHEA:20724"/>
        <dbReference type="ChEBI" id="CHEBI:15377"/>
        <dbReference type="ChEBI" id="CHEBI:58521"/>
        <dbReference type="ChEBI" id="CHEBI:137480"/>
        <dbReference type="EC" id="4.2.1.17"/>
    </reaction>
</comment>
<dbReference type="SUPFAM" id="SSF52096">
    <property type="entry name" value="ClpP/crotonase"/>
    <property type="match status" value="1"/>
</dbReference>
<evidence type="ECO:0000256" key="4">
    <source>
        <dbReference type="ARBA" id="ARBA00023717"/>
    </source>
</evidence>
<reference evidence="6" key="1">
    <citation type="journal article" date="2019" name="Int. J. Syst. Evol. Microbiol.">
        <title>The Global Catalogue of Microorganisms (GCM) 10K type strain sequencing project: providing services to taxonomists for standard genome sequencing and annotation.</title>
        <authorList>
            <consortium name="The Broad Institute Genomics Platform"/>
            <consortium name="The Broad Institute Genome Sequencing Center for Infectious Disease"/>
            <person name="Wu L."/>
            <person name="Ma J."/>
        </authorList>
    </citation>
    <scope>NUCLEOTIDE SEQUENCE [LARGE SCALE GENOMIC DNA]</scope>
    <source>
        <strain evidence="6">JCM 18959</strain>
    </source>
</reference>
<dbReference type="InterPro" id="IPR001753">
    <property type="entry name" value="Enoyl-CoA_hydra/iso"/>
</dbReference>
<accession>A0ABP9M7P1</accession>
<keyword evidence="2" id="KW-0456">Lyase</keyword>
<comment type="catalytic activity">
    <reaction evidence="3">
        <text>a (3S)-3-hydroxyacyl-CoA = a (2E)-enoyl-CoA + H2O</text>
        <dbReference type="Rhea" id="RHEA:16105"/>
        <dbReference type="ChEBI" id="CHEBI:15377"/>
        <dbReference type="ChEBI" id="CHEBI:57318"/>
        <dbReference type="ChEBI" id="CHEBI:58856"/>
        <dbReference type="EC" id="4.2.1.17"/>
    </reaction>
</comment>
<keyword evidence="6" id="KW-1185">Reference proteome</keyword>
<dbReference type="PANTHER" id="PTHR11941:SF54">
    <property type="entry name" value="ENOYL-COA HYDRATASE, MITOCHONDRIAL"/>
    <property type="match status" value="1"/>
</dbReference>
<evidence type="ECO:0000256" key="1">
    <source>
        <dbReference type="ARBA" id="ARBA00005254"/>
    </source>
</evidence>